<dbReference type="GO" id="GO:0003677">
    <property type="term" value="F:DNA binding"/>
    <property type="evidence" value="ECO:0007669"/>
    <property type="project" value="InterPro"/>
</dbReference>
<dbReference type="Pfam" id="PF02452">
    <property type="entry name" value="PemK_toxin"/>
    <property type="match status" value="1"/>
</dbReference>
<comment type="caution">
    <text evidence="3">The sequence shown here is derived from an EMBL/GenBank/DDBJ whole genome shotgun (WGS) entry which is preliminary data.</text>
</comment>
<sequence length="127" mass="13363">MAISGNVVRGSIVWLNLYPKAGNEQAGYRPAIVISDGLIDDTISSLGIIVPTTSKVKGYAFEVPVPSGIPMNGALVGTPYTNLSGVALTDHVKSLDLAARNATVVGHIDSNSDFYKKVVTYVRAMLA</sequence>
<evidence type="ECO:0000256" key="1">
    <source>
        <dbReference type="ARBA" id="ARBA00007521"/>
    </source>
</evidence>
<dbReference type="PANTHER" id="PTHR33988:SF3">
    <property type="entry name" value="ENDORIBONUCLEASE TOXIN CHPB-RELATED"/>
    <property type="match status" value="1"/>
</dbReference>
<protein>
    <submittedName>
        <fullName evidence="3">Transcriptional modulator of MazE/toxin MazF</fullName>
    </submittedName>
</protein>
<accession>A0A3D9U4S5</accession>
<keyword evidence="2" id="KW-1277">Toxin-antitoxin system</keyword>
<dbReference type="RefSeq" id="WP_113936639.1">
    <property type="nucleotide sequence ID" value="NZ_QTTY01000033.1"/>
</dbReference>
<dbReference type="PANTHER" id="PTHR33988">
    <property type="entry name" value="ENDORIBONUCLEASE MAZF-RELATED"/>
    <property type="match status" value="1"/>
</dbReference>
<dbReference type="InterPro" id="IPR011067">
    <property type="entry name" value="Plasmid_toxin/cell-grow_inhib"/>
</dbReference>
<reference evidence="3 4" key="1">
    <citation type="submission" date="2018-08" db="EMBL/GenBank/DDBJ databases">
        <title>Freshwater and sediment microbial communities from various areas in North America, analyzing microbe dynamics in response to fracking.</title>
        <authorList>
            <person name="Lamendella R."/>
        </authorList>
    </citation>
    <scope>NUCLEOTIDE SEQUENCE [LARGE SCALE GENOMIC DNA]</scope>
    <source>
        <strain evidence="3 4">DB-1</strain>
    </source>
</reference>
<organism evidence="3 4">
    <name type="scientific">Bacillus mycoides</name>
    <dbReference type="NCBI Taxonomy" id="1405"/>
    <lineage>
        <taxon>Bacteria</taxon>
        <taxon>Bacillati</taxon>
        <taxon>Bacillota</taxon>
        <taxon>Bacilli</taxon>
        <taxon>Bacillales</taxon>
        <taxon>Bacillaceae</taxon>
        <taxon>Bacillus</taxon>
        <taxon>Bacillus cereus group</taxon>
    </lineage>
</organism>
<gene>
    <name evidence="3" type="ORF">DET55_13321</name>
</gene>
<comment type="similarity">
    <text evidence="1">Belongs to the PemK/MazF family.</text>
</comment>
<dbReference type="Proteomes" id="UP000256530">
    <property type="component" value="Unassembled WGS sequence"/>
</dbReference>
<evidence type="ECO:0000313" key="3">
    <source>
        <dbReference type="EMBL" id="REF24492.1"/>
    </source>
</evidence>
<dbReference type="EMBL" id="QTTY01000033">
    <property type="protein sequence ID" value="REF24492.1"/>
    <property type="molecule type" value="Genomic_DNA"/>
</dbReference>
<dbReference type="SUPFAM" id="SSF50118">
    <property type="entry name" value="Cell growth inhibitor/plasmid maintenance toxic component"/>
    <property type="match status" value="1"/>
</dbReference>
<dbReference type="AlphaFoldDB" id="A0A3D9U4S5"/>
<dbReference type="Gene3D" id="2.30.30.110">
    <property type="match status" value="1"/>
</dbReference>
<dbReference type="GO" id="GO:0016075">
    <property type="term" value="P:rRNA catabolic process"/>
    <property type="evidence" value="ECO:0007669"/>
    <property type="project" value="TreeGrafter"/>
</dbReference>
<dbReference type="InterPro" id="IPR003477">
    <property type="entry name" value="PemK-like"/>
</dbReference>
<name>A0A3D9U4S5_BACMY</name>
<dbReference type="GO" id="GO:0004521">
    <property type="term" value="F:RNA endonuclease activity"/>
    <property type="evidence" value="ECO:0007669"/>
    <property type="project" value="TreeGrafter"/>
</dbReference>
<evidence type="ECO:0000313" key="4">
    <source>
        <dbReference type="Proteomes" id="UP000256530"/>
    </source>
</evidence>
<proteinExistence type="inferred from homology"/>
<evidence type="ECO:0000256" key="2">
    <source>
        <dbReference type="ARBA" id="ARBA00022649"/>
    </source>
</evidence>
<dbReference type="GO" id="GO:0006402">
    <property type="term" value="P:mRNA catabolic process"/>
    <property type="evidence" value="ECO:0007669"/>
    <property type="project" value="TreeGrafter"/>
</dbReference>